<dbReference type="InterPro" id="IPR036676">
    <property type="entry name" value="PurM-like_C_sf"/>
</dbReference>
<keyword evidence="2" id="KW-0285">Flavoprotein</keyword>
<dbReference type="NCBIfam" id="TIGR03169">
    <property type="entry name" value="Nterm_to_SelD"/>
    <property type="match status" value="1"/>
</dbReference>
<dbReference type="InterPro" id="IPR051169">
    <property type="entry name" value="NADH-Q_oxidoreductase"/>
</dbReference>
<keyword evidence="8" id="KW-0560">Oxidoreductase</keyword>
<dbReference type="InterPro" id="IPR016188">
    <property type="entry name" value="PurM-like_N"/>
</dbReference>
<feature type="domain" description="PurM-like C-terminal" evidence="11">
    <location>
        <begin position="555"/>
        <end position="725"/>
    </location>
</feature>
<evidence type="ECO:0000256" key="9">
    <source>
        <dbReference type="ARBA" id="ARBA00023266"/>
    </source>
</evidence>
<evidence type="ECO:0000259" key="11">
    <source>
        <dbReference type="Pfam" id="PF02769"/>
    </source>
</evidence>
<dbReference type="EMBL" id="FRBR01000001">
    <property type="protein sequence ID" value="SHL16147.1"/>
    <property type="molecule type" value="Genomic_DNA"/>
</dbReference>
<dbReference type="STRING" id="337701.SAMN05444398_101807"/>
<dbReference type="InterPro" id="IPR036188">
    <property type="entry name" value="FAD/NAD-bd_sf"/>
</dbReference>
<dbReference type="GO" id="GO:0019646">
    <property type="term" value="P:aerobic electron transport chain"/>
    <property type="evidence" value="ECO:0007669"/>
    <property type="project" value="TreeGrafter"/>
</dbReference>
<evidence type="ECO:0000256" key="1">
    <source>
        <dbReference type="ARBA" id="ARBA00001974"/>
    </source>
</evidence>
<keyword evidence="4" id="KW-0547">Nucleotide-binding</keyword>
<evidence type="ECO:0000313" key="14">
    <source>
        <dbReference type="Proteomes" id="UP000183974"/>
    </source>
</evidence>
<evidence type="ECO:0000256" key="4">
    <source>
        <dbReference type="ARBA" id="ARBA00022741"/>
    </source>
</evidence>
<dbReference type="Proteomes" id="UP000183974">
    <property type="component" value="Unassembled WGS sequence"/>
</dbReference>
<keyword evidence="6" id="KW-0274">FAD</keyword>
<keyword evidence="5" id="KW-0418">Kinase</keyword>
<dbReference type="InterPro" id="IPR004536">
    <property type="entry name" value="SPS/SelD"/>
</dbReference>
<dbReference type="InterPro" id="IPR017584">
    <property type="entry name" value="Pyridine_nucleo_diS_OxRdtase_N"/>
</dbReference>
<protein>
    <submittedName>
        <fullName evidence="13">Selenophosphate synthase</fullName>
    </submittedName>
</protein>
<dbReference type="Pfam" id="PF07992">
    <property type="entry name" value="Pyr_redox_2"/>
    <property type="match status" value="1"/>
</dbReference>
<sequence>MDSRIPLTRDVVFIGGGHAHALVLRRWGMAPLPGARLTLIDPNPRAPYTGMLPGYVAGHYPREALDIDLVRLARFAGARLVQGRAVGLDRVAQRVTVEGRGEIAYDLLSIDIGITSDMADLPGFSDHGIAAKPLGPFAARWAGFVEDVAQGRTAPQIAVIGAGVAGVELALAMHHRLAQVTDRAPQVVVLDAAKGLQGTGSGTRRALCRAMVKAGVELREDMSPSEVTAQGAVLADGGLIEAGLVVGAAGARPWGWLARTDLPLQDGFIKVDETLRVVDDSNIFAAGDCAHLTHAPRPKAGVYAVRAAPVLYDNLCAGLTGGAMRSYRPQRDFLKLVSLGGKQAVADKGGIGLRLPGMWRWKDWIDRRFMEKFRSLPEMPVPDLPQKVAEGVRAEVSDHPVICGGCGAKVGPGALSDLLESLPHVERPDVIGLPGDDAGVLDLGGQRQVLSTDHLRGFILDPWRMARIAANHALGDVWAMGAEPQAALVNIVLPRMSERLQRRTLAEIMEAAGQVMAGAGAEIIGGHTTQGAEMTLGFTVTGLCEGAPIGVAGARPGDVLILTKPIGTGVILAAEMAGRADGEVVMGALRVMDRSLAAEARALGRAHAMTDVTGFGLAGHVLAICKASGCGAELVLADVPLLDGAGALLADGRRSSLHAANAAYAEALMGMGGDRGAPEYEALFDPQTAGGLLAAMAPEDADAALSALRDEGIAAVRIGRVTDEPPGLTLV</sequence>
<evidence type="ECO:0000256" key="7">
    <source>
        <dbReference type="ARBA" id="ARBA00022840"/>
    </source>
</evidence>
<dbReference type="GO" id="GO:0016301">
    <property type="term" value="F:kinase activity"/>
    <property type="evidence" value="ECO:0007669"/>
    <property type="project" value="UniProtKB-KW"/>
</dbReference>
<comment type="cofactor">
    <cofactor evidence="1">
        <name>FAD</name>
        <dbReference type="ChEBI" id="CHEBI:57692"/>
    </cofactor>
</comment>
<keyword evidence="3" id="KW-0808">Transferase</keyword>
<evidence type="ECO:0000259" key="10">
    <source>
        <dbReference type="Pfam" id="PF00586"/>
    </source>
</evidence>
<dbReference type="OrthoDB" id="9767928at2"/>
<evidence type="ECO:0000256" key="3">
    <source>
        <dbReference type="ARBA" id="ARBA00022679"/>
    </source>
</evidence>
<dbReference type="SUPFAM" id="SSF56042">
    <property type="entry name" value="PurM C-terminal domain-like"/>
    <property type="match status" value="1"/>
</dbReference>
<organism evidence="13 14">
    <name type="scientific">Roseovarius pacificus</name>
    <dbReference type="NCBI Taxonomy" id="337701"/>
    <lineage>
        <taxon>Bacteria</taxon>
        <taxon>Pseudomonadati</taxon>
        <taxon>Pseudomonadota</taxon>
        <taxon>Alphaproteobacteria</taxon>
        <taxon>Rhodobacterales</taxon>
        <taxon>Roseobacteraceae</taxon>
        <taxon>Roseovarius</taxon>
    </lineage>
</organism>
<dbReference type="CDD" id="cd02195">
    <property type="entry name" value="SelD"/>
    <property type="match status" value="1"/>
</dbReference>
<proteinExistence type="predicted"/>
<dbReference type="InterPro" id="IPR023753">
    <property type="entry name" value="FAD/NAD-binding_dom"/>
</dbReference>
<evidence type="ECO:0000256" key="6">
    <source>
        <dbReference type="ARBA" id="ARBA00022827"/>
    </source>
</evidence>
<keyword evidence="14" id="KW-1185">Reference proteome</keyword>
<dbReference type="NCBIfam" id="TIGR00476">
    <property type="entry name" value="selD"/>
    <property type="match status" value="1"/>
</dbReference>
<keyword evidence="7" id="KW-0067">ATP-binding</keyword>
<dbReference type="Gene3D" id="3.30.1330.10">
    <property type="entry name" value="PurM-like, N-terminal domain"/>
    <property type="match status" value="1"/>
</dbReference>
<feature type="domain" description="FAD/NAD(P)-binding" evidence="12">
    <location>
        <begin position="10"/>
        <end position="305"/>
    </location>
</feature>
<dbReference type="InterPro" id="IPR036921">
    <property type="entry name" value="PurM-like_N_sf"/>
</dbReference>
<evidence type="ECO:0000259" key="12">
    <source>
        <dbReference type="Pfam" id="PF07992"/>
    </source>
</evidence>
<dbReference type="AlphaFoldDB" id="A0A1M6YCY3"/>
<reference evidence="13 14" key="1">
    <citation type="submission" date="2016-11" db="EMBL/GenBank/DDBJ databases">
        <authorList>
            <person name="Jaros S."/>
            <person name="Januszkiewicz K."/>
            <person name="Wedrychowicz H."/>
        </authorList>
    </citation>
    <scope>NUCLEOTIDE SEQUENCE [LARGE SCALE GENOMIC DNA]</scope>
    <source>
        <strain evidence="13 14">DSM 29589</strain>
    </source>
</reference>
<dbReference type="Pfam" id="PF00586">
    <property type="entry name" value="AIRS"/>
    <property type="match status" value="1"/>
</dbReference>
<name>A0A1M6YCY3_9RHOB</name>
<dbReference type="GO" id="GO:0003955">
    <property type="term" value="F:NAD(P)H dehydrogenase (quinone) activity"/>
    <property type="evidence" value="ECO:0007669"/>
    <property type="project" value="TreeGrafter"/>
</dbReference>
<dbReference type="SUPFAM" id="SSF51905">
    <property type="entry name" value="FAD/NAD(P)-binding domain"/>
    <property type="match status" value="2"/>
</dbReference>
<evidence type="ECO:0000313" key="13">
    <source>
        <dbReference type="EMBL" id="SHL16147.1"/>
    </source>
</evidence>
<accession>A0A1M6YCY3</accession>
<dbReference type="Gene3D" id="3.50.50.100">
    <property type="match status" value="1"/>
</dbReference>
<dbReference type="InterPro" id="IPR010918">
    <property type="entry name" value="PurM-like_C_dom"/>
</dbReference>
<evidence type="ECO:0000256" key="8">
    <source>
        <dbReference type="ARBA" id="ARBA00023002"/>
    </source>
</evidence>
<keyword evidence="9" id="KW-0711">Selenium</keyword>
<dbReference type="RefSeq" id="WP_073032968.1">
    <property type="nucleotide sequence ID" value="NZ_BMLR01000001.1"/>
</dbReference>
<dbReference type="Pfam" id="PF02769">
    <property type="entry name" value="AIRS_C"/>
    <property type="match status" value="1"/>
</dbReference>
<dbReference type="PANTHER" id="PTHR42913">
    <property type="entry name" value="APOPTOSIS-INDUCING FACTOR 1"/>
    <property type="match status" value="1"/>
</dbReference>
<evidence type="ECO:0000256" key="5">
    <source>
        <dbReference type="ARBA" id="ARBA00022777"/>
    </source>
</evidence>
<evidence type="ECO:0000256" key="2">
    <source>
        <dbReference type="ARBA" id="ARBA00022630"/>
    </source>
</evidence>
<dbReference type="Gene3D" id="3.90.650.10">
    <property type="entry name" value="PurM-like C-terminal domain"/>
    <property type="match status" value="1"/>
</dbReference>
<dbReference type="PANTHER" id="PTHR42913:SF9">
    <property type="entry name" value="SLR1591 PROTEIN"/>
    <property type="match status" value="1"/>
</dbReference>
<gene>
    <name evidence="13" type="ORF">SAMN05444398_101807</name>
</gene>
<feature type="domain" description="PurM-like N-terminal" evidence="10">
    <location>
        <begin position="435"/>
        <end position="543"/>
    </location>
</feature>
<dbReference type="SUPFAM" id="SSF55326">
    <property type="entry name" value="PurM N-terminal domain-like"/>
    <property type="match status" value="1"/>
</dbReference>
<dbReference type="GO" id="GO:0005524">
    <property type="term" value="F:ATP binding"/>
    <property type="evidence" value="ECO:0007669"/>
    <property type="project" value="UniProtKB-KW"/>
</dbReference>
<dbReference type="PRINTS" id="PR00411">
    <property type="entry name" value="PNDRDTASEI"/>
</dbReference>